<keyword evidence="2" id="KW-0732">Signal</keyword>
<evidence type="ECO:0000313" key="4">
    <source>
        <dbReference type="Proteomes" id="UP000782705"/>
    </source>
</evidence>
<feature type="chain" id="PRO_5046226752" description="Lipoprotein" evidence="2">
    <location>
        <begin position="21"/>
        <end position="132"/>
    </location>
</feature>
<evidence type="ECO:0000256" key="1">
    <source>
        <dbReference type="SAM" id="MobiDB-lite"/>
    </source>
</evidence>
<feature type="region of interest" description="Disordered" evidence="1">
    <location>
        <begin position="24"/>
        <end position="59"/>
    </location>
</feature>
<reference evidence="3 4" key="1">
    <citation type="submission" date="2016-06" db="EMBL/GenBank/DDBJ databases">
        <title>Four novel species of enterococci isolated from chicken manure.</title>
        <authorList>
            <person name="Van Tyne D."/>
        </authorList>
    </citation>
    <scope>NUCLEOTIDE SEQUENCE [LARGE SCALE GENOMIC DNA]</scope>
    <source>
        <strain evidence="3 4">CU12B</strain>
    </source>
</reference>
<name>A0ABQ6Z2M0_9ENTE</name>
<feature type="compositionally biased region" description="Low complexity" evidence="1">
    <location>
        <begin position="24"/>
        <end position="38"/>
    </location>
</feature>
<dbReference type="RefSeq" id="WP_161901031.1">
    <property type="nucleotide sequence ID" value="NZ_MAEL01000010.1"/>
</dbReference>
<evidence type="ECO:0008006" key="5">
    <source>
        <dbReference type="Google" id="ProtNLM"/>
    </source>
</evidence>
<dbReference type="Proteomes" id="UP000782705">
    <property type="component" value="Unassembled WGS sequence"/>
</dbReference>
<feature type="signal peptide" evidence="2">
    <location>
        <begin position="1"/>
        <end position="20"/>
    </location>
</feature>
<protein>
    <recommendedName>
        <fullName evidence="5">Lipoprotein</fullName>
    </recommendedName>
</protein>
<proteinExistence type="predicted"/>
<gene>
    <name evidence="3" type="ORF">BAU17_00245</name>
</gene>
<organism evidence="3 4">
    <name type="scientific">Candidatus Enterococcus willemsii</name>
    <dbReference type="NCBI Taxonomy" id="1857215"/>
    <lineage>
        <taxon>Bacteria</taxon>
        <taxon>Bacillati</taxon>
        <taxon>Bacillota</taxon>
        <taxon>Bacilli</taxon>
        <taxon>Lactobacillales</taxon>
        <taxon>Enterococcaceae</taxon>
        <taxon>Enterococcus</taxon>
    </lineage>
</organism>
<evidence type="ECO:0000256" key="2">
    <source>
        <dbReference type="SAM" id="SignalP"/>
    </source>
</evidence>
<dbReference type="EMBL" id="MAEL01000010">
    <property type="protein sequence ID" value="KAF1305714.1"/>
    <property type="molecule type" value="Genomic_DNA"/>
</dbReference>
<evidence type="ECO:0000313" key="3">
    <source>
        <dbReference type="EMBL" id="KAF1305714.1"/>
    </source>
</evidence>
<accession>A0ABQ6Z2M0</accession>
<comment type="caution">
    <text evidence="3">The sequence shown here is derived from an EMBL/GenBank/DDBJ whole genome shotgun (WGS) entry which is preliminary data.</text>
</comment>
<dbReference type="PROSITE" id="PS51257">
    <property type="entry name" value="PROKAR_LIPOPROTEIN"/>
    <property type="match status" value="1"/>
</dbReference>
<sequence length="132" mass="15051">MKYYRVVFLVGALFLAGCQASTPSTESVSEHSASSYQETQATSTIQEEMGEQEPSTENKNVVDQGMDEATYLSEHLPLEELDSITLTDNRNKRVLLFSDDSGERYKSIYLKQKRWLKIVSLTDDELIFNQEI</sequence>
<keyword evidence="4" id="KW-1185">Reference proteome</keyword>